<dbReference type="EMBL" id="JBDXMX010000003">
    <property type="protein sequence ID" value="MEO9247771.1"/>
    <property type="molecule type" value="Genomic_DNA"/>
</dbReference>
<name>A0ABV0IHZ1_9MICC</name>
<keyword evidence="2" id="KW-1003">Cell membrane</keyword>
<dbReference type="InterPro" id="IPR010343">
    <property type="entry name" value="ArAE_1"/>
</dbReference>
<gene>
    <name evidence="7" type="ORF">ABDK96_08775</name>
</gene>
<feature type="transmembrane region" description="Helical" evidence="6">
    <location>
        <begin position="76"/>
        <end position="98"/>
    </location>
</feature>
<proteinExistence type="predicted"/>
<dbReference type="Proteomes" id="UP001484097">
    <property type="component" value="Unassembled WGS sequence"/>
</dbReference>
<feature type="transmembrane region" description="Helical" evidence="6">
    <location>
        <begin position="134"/>
        <end position="151"/>
    </location>
</feature>
<evidence type="ECO:0000256" key="1">
    <source>
        <dbReference type="ARBA" id="ARBA00004651"/>
    </source>
</evidence>
<evidence type="ECO:0000256" key="4">
    <source>
        <dbReference type="ARBA" id="ARBA00022989"/>
    </source>
</evidence>
<keyword evidence="4 6" id="KW-1133">Transmembrane helix</keyword>
<evidence type="ECO:0000256" key="2">
    <source>
        <dbReference type="ARBA" id="ARBA00022475"/>
    </source>
</evidence>
<protein>
    <submittedName>
        <fullName evidence="7">Aromatic acid exporter family protein</fullName>
    </submittedName>
</protein>
<evidence type="ECO:0000256" key="5">
    <source>
        <dbReference type="ARBA" id="ARBA00023136"/>
    </source>
</evidence>
<evidence type="ECO:0000256" key="3">
    <source>
        <dbReference type="ARBA" id="ARBA00022692"/>
    </source>
</evidence>
<comment type="subcellular location">
    <subcellularLocation>
        <location evidence="1">Cell membrane</location>
        <topology evidence="1">Multi-pass membrane protein</topology>
    </subcellularLocation>
</comment>
<organism evidence="7 8">
    <name type="scientific">Citricoccus nitrophenolicus</name>
    <dbReference type="NCBI Taxonomy" id="863575"/>
    <lineage>
        <taxon>Bacteria</taxon>
        <taxon>Bacillati</taxon>
        <taxon>Actinomycetota</taxon>
        <taxon>Actinomycetes</taxon>
        <taxon>Micrococcales</taxon>
        <taxon>Micrococcaceae</taxon>
        <taxon>Citricoccus</taxon>
    </lineage>
</organism>
<dbReference type="Pfam" id="PF06081">
    <property type="entry name" value="ArAE_1"/>
    <property type="match status" value="1"/>
</dbReference>
<keyword evidence="8" id="KW-1185">Reference proteome</keyword>
<feature type="transmembrane region" description="Helical" evidence="6">
    <location>
        <begin position="6"/>
        <end position="32"/>
    </location>
</feature>
<evidence type="ECO:0000256" key="6">
    <source>
        <dbReference type="SAM" id="Phobius"/>
    </source>
</evidence>
<keyword evidence="5 6" id="KW-0472">Membrane</keyword>
<evidence type="ECO:0000313" key="8">
    <source>
        <dbReference type="Proteomes" id="UP001484097"/>
    </source>
</evidence>
<evidence type="ECO:0000313" key="7">
    <source>
        <dbReference type="EMBL" id="MEO9247771.1"/>
    </source>
</evidence>
<feature type="transmembrane region" description="Helical" evidence="6">
    <location>
        <begin position="105"/>
        <end position="122"/>
    </location>
</feature>
<sequence length="359" mass="39862">MAREPAFASAAAQTIKCVIAATAAWWISVYLLETQMPFLAPWTALLTVHATVYRSLSHGVQTSIASALGVGLSFVIGNYLGVSLWTYALALLVGMVAARIYWIRDEGVAIATTAVFLLSSGFEDQEPLLLDRLIEVGLGVAVGIIVNLLIIPPLRDGQAARYVDSVNRRMGGVLVDMADEFAESWDTERAEAWIEETSSMERDTESAWEFVRFARESRRANPRTYLRRHGVRLRTPPAGVGREDRHAEALSRVDEGLSHLRNLARTLHEATYAEGSWDDRFRREWSDIVRDCGRAIADPDAGVEPVHNRLTTLSQNMSKEKDLPNTAWPLYGSLITSMRHIAVIVDDVASTREVREPSS</sequence>
<accession>A0ABV0IHZ1</accession>
<keyword evidence="3 6" id="KW-0812">Transmembrane</keyword>
<reference evidence="7 8" key="1">
    <citation type="submission" date="2024-05" db="EMBL/GenBank/DDBJ databases">
        <authorList>
            <person name="Yi C."/>
        </authorList>
    </citation>
    <scope>NUCLEOTIDE SEQUENCE [LARGE SCALE GENOMIC DNA]</scope>
    <source>
        <strain evidence="7 8">XS13</strain>
    </source>
</reference>
<comment type="caution">
    <text evidence="7">The sequence shown here is derived from an EMBL/GenBank/DDBJ whole genome shotgun (WGS) entry which is preliminary data.</text>
</comment>